<dbReference type="AlphaFoldDB" id="A0A2A5JTX1"/>
<keyword evidence="3 4" id="KW-0732">Signal</keyword>
<gene>
    <name evidence="6" type="ORF">CEX98_05795</name>
</gene>
<dbReference type="PANTHER" id="PTHR46847">
    <property type="entry name" value="D-ALLOSE-BINDING PERIPLASMIC PROTEIN-RELATED"/>
    <property type="match status" value="1"/>
</dbReference>
<evidence type="ECO:0000313" key="7">
    <source>
        <dbReference type="Proteomes" id="UP000228621"/>
    </source>
</evidence>
<organism evidence="6 7">
    <name type="scientific">Pseudoalteromonas piscicida</name>
    <dbReference type="NCBI Taxonomy" id="43662"/>
    <lineage>
        <taxon>Bacteria</taxon>
        <taxon>Pseudomonadati</taxon>
        <taxon>Pseudomonadota</taxon>
        <taxon>Gammaproteobacteria</taxon>
        <taxon>Alteromonadales</taxon>
        <taxon>Pseudoalteromonadaceae</taxon>
        <taxon>Pseudoalteromonas</taxon>
    </lineage>
</organism>
<evidence type="ECO:0000256" key="4">
    <source>
        <dbReference type="SAM" id="SignalP"/>
    </source>
</evidence>
<accession>A0A2A5JTX1</accession>
<protein>
    <submittedName>
        <fullName evidence="6">Sugar ABC transporter substrate-binding protein</fullName>
    </submittedName>
</protein>
<dbReference type="Proteomes" id="UP000228621">
    <property type="component" value="Unassembled WGS sequence"/>
</dbReference>
<evidence type="ECO:0000256" key="3">
    <source>
        <dbReference type="ARBA" id="ARBA00022729"/>
    </source>
</evidence>
<keyword evidence="7" id="KW-1185">Reference proteome</keyword>
<name>A0A2A5JTX1_PSEO7</name>
<evidence type="ECO:0000256" key="2">
    <source>
        <dbReference type="ARBA" id="ARBA00007639"/>
    </source>
</evidence>
<evidence type="ECO:0000259" key="5">
    <source>
        <dbReference type="Pfam" id="PF13407"/>
    </source>
</evidence>
<dbReference type="InterPro" id="IPR025997">
    <property type="entry name" value="SBP_2_dom"/>
</dbReference>
<feature type="signal peptide" evidence="4">
    <location>
        <begin position="1"/>
        <end position="20"/>
    </location>
</feature>
<dbReference type="GO" id="GO:0030246">
    <property type="term" value="F:carbohydrate binding"/>
    <property type="evidence" value="ECO:0007669"/>
    <property type="project" value="UniProtKB-ARBA"/>
</dbReference>
<dbReference type="SUPFAM" id="SSF53822">
    <property type="entry name" value="Periplasmic binding protein-like I"/>
    <property type="match status" value="1"/>
</dbReference>
<feature type="chain" id="PRO_5012156057" evidence="4">
    <location>
        <begin position="21"/>
        <end position="357"/>
    </location>
</feature>
<proteinExistence type="inferred from homology"/>
<dbReference type="EMBL" id="NKHF01000025">
    <property type="protein sequence ID" value="PCK32731.1"/>
    <property type="molecule type" value="Genomic_DNA"/>
</dbReference>
<evidence type="ECO:0000313" key="6">
    <source>
        <dbReference type="EMBL" id="PCK32731.1"/>
    </source>
</evidence>
<dbReference type="Gene3D" id="3.40.50.2300">
    <property type="match status" value="2"/>
</dbReference>
<feature type="domain" description="Periplasmic binding protein" evidence="5">
    <location>
        <begin position="28"/>
        <end position="289"/>
    </location>
</feature>
<evidence type="ECO:0000256" key="1">
    <source>
        <dbReference type="ARBA" id="ARBA00004196"/>
    </source>
</evidence>
<dbReference type="InterPro" id="IPR028082">
    <property type="entry name" value="Peripla_BP_I"/>
</dbReference>
<dbReference type="CDD" id="cd06324">
    <property type="entry name" value="PBP1_ABC_sugar_binding-like"/>
    <property type="match status" value="1"/>
</dbReference>
<dbReference type="GO" id="GO:0030313">
    <property type="term" value="C:cell envelope"/>
    <property type="evidence" value="ECO:0007669"/>
    <property type="project" value="UniProtKB-SubCell"/>
</dbReference>
<comment type="caution">
    <text evidence="6">The sequence shown here is derived from an EMBL/GenBank/DDBJ whole genome shotgun (WGS) entry which is preliminary data.</text>
</comment>
<dbReference type="RefSeq" id="WP_099641169.1">
    <property type="nucleotide sequence ID" value="NZ_JAQPZX010000015.1"/>
</dbReference>
<comment type="subcellular location">
    <subcellularLocation>
        <location evidence="1">Cell envelope</location>
    </subcellularLocation>
</comment>
<dbReference type="GO" id="GO:0055085">
    <property type="term" value="P:transmembrane transport"/>
    <property type="evidence" value="ECO:0007669"/>
    <property type="project" value="UniProtKB-ARBA"/>
</dbReference>
<reference evidence="7" key="1">
    <citation type="journal article" date="2019" name="Genome Announc.">
        <title>Draft Genome Sequence of Pseudoalteromonas piscicida Strain 36Y ROTHPW, an Hypersaline Seawater Isolate from the South Coast of Sonora, Mexico.</title>
        <authorList>
            <person name="Sanchez-Diaz R."/>
            <person name="Molina-Garza Z.J."/>
            <person name="Cruz-Suarez L.E."/>
            <person name="Selvin J."/>
            <person name="Kiran G.S."/>
            <person name="Ibarra-Gamez J.C."/>
            <person name="Gomez-Gil B."/>
            <person name="Galaviz-Silva L."/>
        </authorList>
    </citation>
    <scope>NUCLEOTIDE SEQUENCE [LARGE SCALE GENOMIC DNA]</scope>
    <source>
        <strain evidence="7">36Y_RITHPW</strain>
    </source>
</reference>
<comment type="similarity">
    <text evidence="2">Belongs to the bacterial solute-binding protein 2 family.</text>
</comment>
<sequence>MIKNILVLVLLWMICFSATATQSMHVLFVNPSVPGEPFWQRVQGITEAAAKQLNVRLDVIYGEGNRIIQLAELKKYLNYRATPDYVILINYPGGAEESLRLLEKYGINHITLEQTISGPEKRAIGSPKQIYKHWLGELHHDNAQAGYELAKQLYLQAKAQGHDTVYPVAINGHYGTESDIRSDGAKRFFDEVGVTLQQTVYAGWSKEQAFEKTKKLLIRYPKTNLIWCASDLMAMGAITAVKENTQHVVFGGFDWLADTFELIEHNKMQASVGGHFMMGGWALVSLYDHFHGHPFWQKHNELAFDLTVITQQNLADYKWIKAAKNWHSIDYKAMSLRGKPDESYYFSPELLRKSRQK</sequence>
<dbReference type="Pfam" id="PF13407">
    <property type="entry name" value="Peripla_BP_4"/>
    <property type="match status" value="1"/>
</dbReference>
<dbReference type="OrthoDB" id="245475at2"/>
<dbReference type="PANTHER" id="PTHR46847:SF2">
    <property type="entry name" value="ABC TRANSPORTER SUGAR-BINDING PROTEIN"/>
    <property type="match status" value="1"/>
</dbReference>